<feature type="signal peptide" evidence="2">
    <location>
        <begin position="1"/>
        <end position="24"/>
    </location>
</feature>
<organism evidence="3">
    <name type="scientific">Tuwongella immobilis</name>
    <dbReference type="NCBI Taxonomy" id="692036"/>
    <lineage>
        <taxon>Bacteria</taxon>
        <taxon>Pseudomonadati</taxon>
        <taxon>Planctomycetota</taxon>
        <taxon>Planctomycetia</taxon>
        <taxon>Gemmatales</taxon>
        <taxon>Gemmataceae</taxon>
        <taxon>Tuwongella</taxon>
    </lineage>
</organism>
<evidence type="ECO:0000256" key="2">
    <source>
        <dbReference type="SAM" id="SignalP"/>
    </source>
</evidence>
<evidence type="ECO:0008006" key="5">
    <source>
        <dbReference type="Google" id="ProtNLM"/>
    </source>
</evidence>
<dbReference type="EMBL" id="LR586016">
    <property type="protein sequence ID" value="VIP01905.1"/>
    <property type="molecule type" value="Genomic_DNA"/>
</dbReference>
<dbReference type="InParanoid" id="A0A6C2YLC9"/>
<reference evidence="3" key="1">
    <citation type="submission" date="2019-04" db="EMBL/GenBank/DDBJ databases">
        <authorList>
            <consortium name="Science for Life Laboratories"/>
        </authorList>
    </citation>
    <scope>NUCLEOTIDE SEQUENCE</scope>
    <source>
        <strain evidence="3">MBLW1</strain>
    </source>
</reference>
<name>A0A6C2YLC9_9BACT</name>
<proteinExistence type="predicted"/>
<feature type="region of interest" description="Disordered" evidence="1">
    <location>
        <begin position="140"/>
        <end position="216"/>
    </location>
</feature>
<feature type="chain" id="PRO_5036383875" description="PDZ domain-containing protein" evidence="2">
    <location>
        <begin position="25"/>
        <end position="216"/>
    </location>
</feature>
<dbReference type="AlphaFoldDB" id="A0A6C2YLC9"/>
<sequence>MNKLMRIGMMVAMVVGVMAPTSRAQNTPSGLLLGIYAAPSPNGLRVINTIPGTPAVGILQANDKLMRATPDGVNVYDISSPQAIEQAKDQIGVNVQTYLEVFRPGVGLIYPSVTFVPVGGGVRAMATYEAPVAENQRFFKKPDVNPTPTPKPMPLPRPMPQPMPTPVNPFPNQPGVNPFPMPQPFPMPTPINPFPNQSGANPFPMPRPGSSLFPPR</sequence>
<evidence type="ECO:0000313" key="3">
    <source>
        <dbReference type="EMBL" id="VIP01905.1"/>
    </source>
</evidence>
<gene>
    <name evidence="3" type="ORF">GMBLW1_20550</name>
</gene>
<keyword evidence="4" id="KW-1185">Reference proteome</keyword>
<keyword evidence="2" id="KW-0732">Signal</keyword>
<evidence type="ECO:0000256" key="1">
    <source>
        <dbReference type="SAM" id="MobiDB-lite"/>
    </source>
</evidence>
<dbReference type="KEGG" id="tim:GMBLW1_20550"/>
<dbReference type="EMBL" id="LR593887">
    <property type="protein sequence ID" value="VTR99803.1"/>
    <property type="molecule type" value="Genomic_DNA"/>
</dbReference>
<evidence type="ECO:0000313" key="4">
    <source>
        <dbReference type="Proteomes" id="UP000464378"/>
    </source>
</evidence>
<accession>A0A6C2YLC9</accession>
<feature type="compositionally biased region" description="Pro residues" evidence="1">
    <location>
        <begin position="145"/>
        <end position="193"/>
    </location>
</feature>
<dbReference type="Proteomes" id="UP000464378">
    <property type="component" value="Chromosome"/>
</dbReference>
<protein>
    <recommendedName>
        <fullName evidence="5">PDZ domain-containing protein</fullName>
    </recommendedName>
</protein>
<dbReference type="RefSeq" id="WP_162657144.1">
    <property type="nucleotide sequence ID" value="NZ_LR593887.1"/>
</dbReference>